<evidence type="ECO:0000313" key="2">
    <source>
        <dbReference type="EMBL" id="MFD0872167.1"/>
    </source>
</evidence>
<evidence type="ECO:0000313" key="3">
    <source>
        <dbReference type="Proteomes" id="UP001597120"/>
    </source>
</evidence>
<keyword evidence="3" id="KW-1185">Reference proteome</keyword>
<protein>
    <submittedName>
        <fullName evidence="2">Uncharacterized protein</fullName>
    </submittedName>
</protein>
<gene>
    <name evidence="2" type="ORF">ACFQ03_23900</name>
</gene>
<accession>A0ABW3DF86</accession>
<keyword evidence="1" id="KW-0732">Signal</keyword>
<organism evidence="2 3">
    <name type="scientific">Paenibacillus residui</name>
    <dbReference type="NCBI Taxonomy" id="629724"/>
    <lineage>
        <taxon>Bacteria</taxon>
        <taxon>Bacillati</taxon>
        <taxon>Bacillota</taxon>
        <taxon>Bacilli</taxon>
        <taxon>Bacillales</taxon>
        <taxon>Paenibacillaceae</taxon>
        <taxon>Paenibacillus</taxon>
    </lineage>
</organism>
<evidence type="ECO:0000256" key="1">
    <source>
        <dbReference type="SAM" id="SignalP"/>
    </source>
</evidence>
<reference evidence="3" key="1">
    <citation type="journal article" date="2019" name="Int. J. Syst. Evol. Microbiol.">
        <title>The Global Catalogue of Microorganisms (GCM) 10K type strain sequencing project: providing services to taxonomists for standard genome sequencing and annotation.</title>
        <authorList>
            <consortium name="The Broad Institute Genomics Platform"/>
            <consortium name="The Broad Institute Genome Sequencing Center for Infectious Disease"/>
            <person name="Wu L."/>
            <person name="Ma J."/>
        </authorList>
    </citation>
    <scope>NUCLEOTIDE SEQUENCE [LARGE SCALE GENOMIC DNA]</scope>
    <source>
        <strain evidence="3">CCUG 57263</strain>
    </source>
</reference>
<comment type="caution">
    <text evidence="2">The sequence shown here is derived from an EMBL/GenBank/DDBJ whole genome shotgun (WGS) entry which is preliminary data.</text>
</comment>
<feature type="chain" id="PRO_5047147609" evidence="1">
    <location>
        <begin position="29"/>
        <end position="353"/>
    </location>
</feature>
<sequence>MKHKYRKRLSAGLLAAVLLLALSVSAYAAAQLFSAKQIVDHLGDKLLADAFESKDAIQINQSKTSGDYRFTLHGLVSGAGLSEFPHSAEEIYPDRTYVVVSIARQDGKPMPDTRDPEYGKEPFFISPLIKGLEPWRINIASMSGAYSETVIDGVMYRLLECDQVEIFADRGLYLAISSGKTFYSTEAFRYDEITGEIQPKEDYPGAAVLFDLPLDAAKADPVKAEAYVEAVLSSSRSNERHTEEWGNWMKDFKAKLRNGERIGETIPESVKEVSYDDAGNIIYTFDDGRSTTESPEQLFEEGQIGFSDRRLSISGGADDTYEAVLFHRDENGVITGRIVVLDEEPPFPKSHNP</sequence>
<dbReference type="EMBL" id="JBHTIU010000102">
    <property type="protein sequence ID" value="MFD0872167.1"/>
    <property type="molecule type" value="Genomic_DNA"/>
</dbReference>
<name>A0ABW3DF86_9BACL</name>
<feature type="signal peptide" evidence="1">
    <location>
        <begin position="1"/>
        <end position="28"/>
    </location>
</feature>
<dbReference type="RefSeq" id="WP_379291437.1">
    <property type="nucleotide sequence ID" value="NZ_JBHTIU010000102.1"/>
</dbReference>
<proteinExistence type="predicted"/>
<dbReference type="Proteomes" id="UP001597120">
    <property type="component" value="Unassembled WGS sequence"/>
</dbReference>